<dbReference type="EMBL" id="KB514919">
    <property type="protein sequence ID" value="EMP40005.1"/>
    <property type="molecule type" value="Genomic_DNA"/>
</dbReference>
<evidence type="ECO:0000313" key="2">
    <source>
        <dbReference type="EMBL" id="EMP40005.1"/>
    </source>
</evidence>
<protein>
    <submittedName>
        <fullName evidence="2">Zinc finger and SCAN domain-containing protein 29</fullName>
    </submittedName>
</protein>
<reference evidence="3" key="1">
    <citation type="journal article" date="2013" name="Nat. Genet.">
        <title>The draft genomes of soft-shell turtle and green sea turtle yield insights into the development and evolution of the turtle-specific body plan.</title>
        <authorList>
            <person name="Wang Z."/>
            <person name="Pascual-Anaya J."/>
            <person name="Zadissa A."/>
            <person name="Li W."/>
            <person name="Niimura Y."/>
            <person name="Huang Z."/>
            <person name="Li C."/>
            <person name="White S."/>
            <person name="Xiong Z."/>
            <person name="Fang D."/>
            <person name="Wang B."/>
            <person name="Ming Y."/>
            <person name="Chen Y."/>
            <person name="Zheng Y."/>
            <person name="Kuraku S."/>
            <person name="Pignatelli M."/>
            <person name="Herrero J."/>
            <person name="Beal K."/>
            <person name="Nozawa M."/>
            <person name="Li Q."/>
            <person name="Wang J."/>
            <person name="Zhang H."/>
            <person name="Yu L."/>
            <person name="Shigenobu S."/>
            <person name="Wang J."/>
            <person name="Liu J."/>
            <person name="Flicek P."/>
            <person name="Searle S."/>
            <person name="Wang J."/>
            <person name="Kuratani S."/>
            <person name="Yin Y."/>
            <person name="Aken B."/>
            <person name="Zhang G."/>
            <person name="Irie N."/>
        </authorList>
    </citation>
    <scope>NUCLEOTIDE SEQUENCE [LARGE SCALE GENOMIC DNA]</scope>
</reference>
<keyword evidence="3" id="KW-1185">Reference proteome</keyword>
<name>M7BW09_CHEMY</name>
<dbReference type="PANTHER" id="PTHR47595:SF1">
    <property type="entry name" value="MYB_SANT-LIKE DNA-BINDING DOMAIN-CONTAINING PROTEIN"/>
    <property type="match status" value="1"/>
</dbReference>
<evidence type="ECO:0000259" key="1">
    <source>
        <dbReference type="Pfam" id="PF13837"/>
    </source>
</evidence>
<dbReference type="PANTHER" id="PTHR47595">
    <property type="entry name" value="HEAT SHOCK 70 KDA PROTEIN 14"/>
    <property type="match status" value="1"/>
</dbReference>
<proteinExistence type="predicted"/>
<gene>
    <name evidence="2" type="ORF">UY3_02760</name>
</gene>
<dbReference type="Proteomes" id="UP000031443">
    <property type="component" value="Unassembled WGS sequence"/>
</dbReference>
<dbReference type="Pfam" id="PF13837">
    <property type="entry name" value="Myb_DNA-bind_4"/>
    <property type="match status" value="1"/>
</dbReference>
<dbReference type="InterPro" id="IPR044822">
    <property type="entry name" value="Myb_DNA-bind_4"/>
</dbReference>
<sequence>MPPRARQAPVWSNGKVLDLISVWGEEAVKSQLRSCCRNYDTFGQISRDMMERGHDRDSLQCRVNVKELWNTYRKAHEANRRSSAAPATCHFYKELDARLSLVPPCHLQPTILNIRVHIATSCFQHL</sequence>
<feature type="domain" description="Myb/SANT-like DNA-binding" evidence="1">
    <location>
        <begin position="10"/>
        <end position="97"/>
    </location>
</feature>
<dbReference type="AlphaFoldDB" id="M7BW09"/>
<dbReference type="Gene3D" id="1.10.10.60">
    <property type="entry name" value="Homeodomain-like"/>
    <property type="match status" value="1"/>
</dbReference>
<organism evidence="2 3">
    <name type="scientific">Chelonia mydas</name>
    <name type="common">Green sea-turtle</name>
    <name type="synonym">Chelonia agassizi</name>
    <dbReference type="NCBI Taxonomy" id="8469"/>
    <lineage>
        <taxon>Eukaryota</taxon>
        <taxon>Metazoa</taxon>
        <taxon>Chordata</taxon>
        <taxon>Craniata</taxon>
        <taxon>Vertebrata</taxon>
        <taxon>Euteleostomi</taxon>
        <taxon>Archelosauria</taxon>
        <taxon>Testudinata</taxon>
        <taxon>Testudines</taxon>
        <taxon>Cryptodira</taxon>
        <taxon>Durocryptodira</taxon>
        <taxon>Americhelydia</taxon>
        <taxon>Chelonioidea</taxon>
        <taxon>Cheloniidae</taxon>
        <taxon>Chelonia</taxon>
    </lineage>
</organism>
<evidence type="ECO:0000313" key="3">
    <source>
        <dbReference type="Proteomes" id="UP000031443"/>
    </source>
</evidence>
<accession>M7BW09</accession>